<dbReference type="PANTHER" id="PTHR21198:SF3">
    <property type="entry name" value="GLUTAMATE RACEMASE"/>
    <property type="match status" value="1"/>
</dbReference>
<keyword evidence="6 7" id="KW-0961">Cell wall biogenesis/degradation</keyword>
<dbReference type="InterPro" id="IPR018187">
    <property type="entry name" value="Asp/Glu_racemase_AS_1"/>
</dbReference>
<comment type="similarity">
    <text evidence="7">Belongs to the aspartate/glutamate racemases family.</text>
</comment>
<evidence type="ECO:0000256" key="6">
    <source>
        <dbReference type="ARBA" id="ARBA00023316"/>
    </source>
</evidence>
<proteinExistence type="inferred from homology"/>
<protein>
    <recommendedName>
        <fullName evidence="2 7">Glutamate racemase</fullName>
        <ecNumber evidence="2 7">5.1.1.3</ecNumber>
    </recommendedName>
</protein>
<organism evidence="8 9">
    <name type="scientific">Mesonia ostreae</name>
    <dbReference type="NCBI Taxonomy" id="861110"/>
    <lineage>
        <taxon>Bacteria</taxon>
        <taxon>Pseudomonadati</taxon>
        <taxon>Bacteroidota</taxon>
        <taxon>Flavobacteriia</taxon>
        <taxon>Flavobacteriales</taxon>
        <taxon>Flavobacteriaceae</taxon>
        <taxon>Mesonia</taxon>
    </lineage>
</organism>
<evidence type="ECO:0000256" key="5">
    <source>
        <dbReference type="ARBA" id="ARBA00023235"/>
    </source>
</evidence>
<gene>
    <name evidence="7 8" type="primary">murI</name>
    <name evidence="8" type="ORF">RLT85_02405</name>
</gene>
<dbReference type="Proteomes" id="UP001182991">
    <property type="component" value="Unassembled WGS sequence"/>
</dbReference>
<dbReference type="RefSeq" id="WP_311400456.1">
    <property type="nucleotide sequence ID" value="NZ_JAVRBG010000002.1"/>
</dbReference>
<accession>A0ABU2KFK3</accession>
<evidence type="ECO:0000313" key="9">
    <source>
        <dbReference type="Proteomes" id="UP001182991"/>
    </source>
</evidence>
<evidence type="ECO:0000256" key="1">
    <source>
        <dbReference type="ARBA" id="ARBA00001602"/>
    </source>
</evidence>
<comment type="function">
    <text evidence="7">Provides the (R)-glutamate required for cell wall biosynthesis.</text>
</comment>
<dbReference type="InterPro" id="IPR004391">
    <property type="entry name" value="Glu_race"/>
</dbReference>
<keyword evidence="3 7" id="KW-0133">Cell shape</keyword>
<dbReference type="SUPFAM" id="SSF53681">
    <property type="entry name" value="Aspartate/glutamate racemase"/>
    <property type="match status" value="2"/>
</dbReference>
<dbReference type="InterPro" id="IPR001920">
    <property type="entry name" value="Asp/Glu_race"/>
</dbReference>
<evidence type="ECO:0000256" key="4">
    <source>
        <dbReference type="ARBA" id="ARBA00022984"/>
    </source>
</evidence>
<dbReference type="Pfam" id="PF01177">
    <property type="entry name" value="Asp_Glu_race"/>
    <property type="match status" value="1"/>
</dbReference>
<comment type="caution">
    <text evidence="7">Lacks conserved residue(s) required for the propagation of feature annotation.</text>
</comment>
<evidence type="ECO:0000256" key="7">
    <source>
        <dbReference type="HAMAP-Rule" id="MF_00258"/>
    </source>
</evidence>
<comment type="pathway">
    <text evidence="7">Cell wall biogenesis; peptidoglycan biosynthesis.</text>
</comment>
<dbReference type="EC" id="5.1.1.3" evidence="2 7"/>
<evidence type="ECO:0000313" key="8">
    <source>
        <dbReference type="EMBL" id="MDT0293479.1"/>
    </source>
</evidence>
<reference evidence="9" key="1">
    <citation type="submission" date="2023-07" db="EMBL/GenBank/DDBJ databases">
        <title>Isolating and identifying novel microbial strains from the Mariana Trench.</title>
        <authorList>
            <person name="Fu H."/>
        </authorList>
    </citation>
    <scope>NUCLEOTIDE SEQUENCE [LARGE SCALE GENOMIC DNA]</scope>
    <source>
        <strain evidence="9">T-y2</strain>
    </source>
</reference>
<dbReference type="NCBIfam" id="TIGR00067">
    <property type="entry name" value="glut_race"/>
    <property type="match status" value="1"/>
</dbReference>
<feature type="binding site" evidence="7">
    <location>
        <begin position="14"/>
        <end position="15"/>
    </location>
    <ligand>
        <name>substrate</name>
    </ligand>
</feature>
<dbReference type="PROSITE" id="PS00923">
    <property type="entry name" value="ASP_GLU_RACEMASE_1"/>
    <property type="match status" value="1"/>
</dbReference>
<dbReference type="EMBL" id="JAVRBG010000002">
    <property type="protein sequence ID" value="MDT0293479.1"/>
    <property type="molecule type" value="Genomic_DNA"/>
</dbReference>
<dbReference type="PANTHER" id="PTHR21198">
    <property type="entry name" value="GLUTAMATE RACEMASE"/>
    <property type="match status" value="1"/>
</dbReference>
<sequence length="266" mass="29238">MKIINKSSPIGMFDSGVGGTSIFKAVQQLLPSEQIIYLADSKNAPYGAKSRQKIIDLSFKNTEFLLNRGAKIIVVACNTATTNAIKELRSTFDVPIIGIEPAIKPAALQSTTKVIGILATKGTLTSKLFAKTAKIFAKDIELIEVIGEGLVPLVEQGELNSQQTKDLLVELLQPMLLKKIDYLVLGCSHYPYLIPLIKEILPSEVKIIDSGEAVARQTKAVLQDAKLLYEGPKKSSIFYSNQNPKVLDYLVNKDRPEIVEVSYLDF</sequence>
<name>A0ABU2KFK3_9FLAO</name>
<comment type="catalytic activity">
    <reaction evidence="1 7">
        <text>L-glutamate = D-glutamate</text>
        <dbReference type="Rhea" id="RHEA:12813"/>
        <dbReference type="ChEBI" id="CHEBI:29985"/>
        <dbReference type="ChEBI" id="CHEBI:29986"/>
        <dbReference type="EC" id="5.1.1.3"/>
    </reaction>
</comment>
<feature type="active site" description="Proton donor/acceptor" evidence="7">
    <location>
        <position position="187"/>
    </location>
</feature>
<comment type="caution">
    <text evidence="8">The sequence shown here is derived from an EMBL/GenBank/DDBJ whole genome shotgun (WGS) entry which is preliminary data.</text>
</comment>
<evidence type="ECO:0000256" key="2">
    <source>
        <dbReference type="ARBA" id="ARBA00013090"/>
    </source>
</evidence>
<evidence type="ECO:0000256" key="3">
    <source>
        <dbReference type="ARBA" id="ARBA00022960"/>
    </source>
</evidence>
<dbReference type="InterPro" id="IPR015942">
    <property type="entry name" value="Asp/Glu/hydantoin_racemase"/>
</dbReference>
<feature type="active site" description="Proton donor/acceptor" evidence="7">
    <location>
        <position position="77"/>
    </location>
</feature>
<feature type="binding site" evidence="7">
    <location>
        <begin position="78"/>
        <end position="79"/>
    </location>
    <ligand>
        <name>substrate</name>
    </ligand>
</feature>
<dbReference type="Gene3D" id="3.40.50.1860">
    <property type="match status" value="2"/>
</dbReference>
<keyword evidence="4 7" id="KW-0573">Peptidoglycan synthesis</keyword>
<feature type="binding site" evidence="7">
    <location>
        <begin position="46"/>
        <end position="47"/>
    </location>
    <ligand>
        <name>substrate</name>
    </ligand>
</feature>
<dbReference type="GO" id="GO:0008881">
    <property type="term" value="F:glutamate racemase activity"/>
    <property type="evidence" value="ECO:0007669"/>
    <property type="project" value="UniProtKB-EC"/>
</dbReference>
<keyword evidence="5 7" id="KW-0413">Isomerase</keyword>
<keyword evidence="9" id="KW-1185">Reference proteome</keyword>
<dbReference type="HAMAP" id="MF_00258">
    <property type="entry name" value="Glu_racemase"/>
    <property type="match status" value="1"/>
</dbReference>